<comment type="caution">
    <text evidence="9">The sequence shown here is derived from an EMBL/GenBank/DDBJ whole genome shotgun (WGS) entry which is preliminary data.</text>
</comment>
<reference evidence="10" key="1">
    <citation type="journal article" date="2019" name="Int. J. Syst. Evol. Microbiol.">
        <title>The Global Catalogue of Microorganisms (GCM) 10K type strain sequencing project: providing services to taxonomists for standard genome sequencing and annotation.</title>
        <authorList>
            <consortium name="The Broad Institute Genomics Platform"/>
            <consortium name="The Broad Institute Genome Sequencing Center for Infectious Disease"/>
            <person name="Wu L."/>
            <person name="Ma J."/>
        </authorList>
    </citation>
    <scope>NUCLEOTIDE SEQUENCE [LARGE SCALE GENOMIC DNA]</scope>
    <source>
        <strain evidence="10">CECT 7297</strain>
    </source>
</reference>
<organism evidence="9 10">
    <name type="scientific">Marinobacter lacisalsi</name>
    <dbReference type="NCBI Taxonomy" id="475979"/>
    <lineage>
        <taxon>Bacteria</taxon>
        <taxon>Pseudomonadati</taxon>
        <taxon>Pseudomonadota</taxon>
        <taxon>Gammaproteobacteria</taxon>
        <taxon>Pseudomonadales</taxon>
        <taxon>Marinobacteraceae</taxon>
        <taxon>Marinobacter</taxon>
    </lineage>
</organism>
<keyword evidence="4 7" id="KW-0812">Transmembrane</keyword>
<keyword evidence="7" id="KW-0813">Transport</keyword>
<keyword evidence="6 8" id="KW-0472">Membrane</keyword>
<accession>A0ABV8QD92</accession>
<evidence type="ECO:0000256" key="3">
    <source>
        <dbReference type="ARBA" id="ARBA00022475"/>
    </source>
</evidence>
<feature type="transmembrane region" description="Helical" evidence="8">
    <location>
        <begin position="20"/>
        <end position="37"/>
    </location>
</feature>
<keyword evidence="10" id="KW-1185">Reference proteome</keyword>
<evidence type="ECO:0000256" key="7">
    <source>
        <dbReference type="RuleBase" id="RU003879"/>
    </source>
</evidence>
<evidence type="ECO:0000313" key="10">
    <source>
        <dbReference type="Proteomes" id="UP001595798"/>
    </source>
</evidence>
<comment type="subcellular location">
    <subcellularLocation>
        <location evidence="1">Cell membrane</location>
        <topology evidence="1">Single-pass membrane protein</topology>
    </subcellularLocation>
    <subcellularLocation>
        <location evidence="7">Cell membrane</location>
        <topology evidence="7">Single-pass type II membrane protein</topology>
    </subcellularLocation>
</comment>
<keyword evidence="3" id="KW-1003">Cell membrane</keyword>
<dbReference type="InterPro" id="IPR003400">
    <property type="entry name" value="ExbD"/>
</dbReference>
<dbReference type="RefSeq" id="WP_379884575.1">
    <property type="nucleotide sequence ID" value="NZ_JBHSDI010000001.1"/>
</dbReference>
<evidence type="ECO:0000256" key="8">
    <source>
        <dbReference type="SAM" id="Phobius"/>
    </source>
</evidence>
<dbReference type="Proteomes" id="UP001595798">
    <property type="component" value="Unassembled WGS sequence"/>
</dbReference>
<name>A0ABV8QD92_9GAMM</name>
<keyword evidence="7" id="KW-0653">Protein transport</keyword>
<sequence length="136" mass="15280">MPLVKPRPARPMPIRMTPLIDVVFILLVFFMVTSYLLPTGYLELENDTAPGRGVDGEALPQLQLLASGEVRWQERNWQPRELSRQLLGAGHREVRLATEGEVALERFTLTLSELDNAGIDARWKRSPPDSTTTSTP</sequence>
<evidence type="ECO:0000313" key="9">
    <source>
        <dbReference type="EMBL" id="MFC4257447.1"/>
    </source>
</evidence>
<dbReference type="Pfam" id="PF02472">
    <property type="entry name" value="ExbD"/>
    <property type="match status" value="1"/>
</dbReference>
<gene>
    <name evidence="9" type="ORF">ACFOZ5_00215</name>
</gene>
<evidence type="ECO:0000256" key="1">
    <source>
        <dbReference type="ARBA" id="ARBA00004162"/>
    </source>
</evidence>
<comment type="similarity">
    <text evidence="2 7">Belongs to the ExbD/TolR family.</text>
</comment>
<evidence type="ECO:0000256" key="6">
    <source>
        <dbReference type="ARBA" id="ARBA00023136"/>
    </source>
</evidence>
<dbReference type="EMBL" id="JBHSDI010000001">
    <property type="protein sequence ID" value="MFC4257447.1"/>
    <property type="molecule type" value="Genomic_DNA"/>
</dbReference>
<proteinExistence type="inferred from homology"/>
<evidence type="ECO:0000256" key="4">
    <source>
        <dbReference type="ARBA" id="ARBA00022692"/>
    </source>
</evidence>
<evidence type="ECO:0000256" key="5">
    <source>
        <dbReference type="ARBA" id="ARBA00022989"/>
    </source>
</evidence>
<protein>
    <submittedName>
        <fullName evidence="9">ExbD/TolR family protein</fullName>
    </submittedName>
</protein>
<keyword evidence="5 8" id="KW-1133">Transmembrane helix</keyword>
<evidence type="ECO:0000256" key="2">
    <source>
        <dbReference type="ARBA" id="ARBA00005811"/>
    </source>
</evidence>